<proteinExistence type="predicted"/>
<evidence type="ECO:0000313" key="4">
    <source>
        <dbReference type="Proteomes" id="UP000199233"/>
    </source>
</evidence>
<name>A0A1H9BL22_9GAMM</name>
<dbReference type="RefSeq" id="WP_093282012.1">
    <property type="nucleotide sequence ID" value="NZ_FOFS01000002.1"/>
</dbReference>
<sequence length="148" mass="16198">MTNIAAVFKTEIARLSRKAIRQHLSPLLANHKSQKKEISALKQKLGALERELKQLRRGVKPGKGSDEAPATSEKTRFSAKGLRSLRARLDLSAEDFGRLIGASGQSVYKWEAQKATPRQAQVQKLAAIRSLGKREAVARLAALDGETA</sequence>
<feature type="domain" description="HTH cro/C1-type" evidence="2">
    <location>
        <begin position="82"/>
        <end position="128"/>
    </location>
</feature>
<keyword evidence="4" id="KW-1185">Reference proteome</keyword>
<dbReference type="CDD" id="cd00093">
    <property type="entry name" value="HTH_XRE"/>
    <property type="match status" value="1"/>
</dbReference>
<dbReference type="OrthoDB" id="5957380at2"/>
<evidence type="ECO:0000259" key="2">
    <source>
        <dbReference type="PROSITE" id="PS50943"/>
    </source>
</evidence>
<protein>
    <recommendedName>
        <fullName evidence="2">HTH cro/C1-type domain-containing protein</fullName>
    </recommendedName>
</protein>
<feature type="region of interest" description="Disordered" evidence="1">
    <location>
        <begin position="56"/>
        <end position="77"/>
    </location>
</feature>
<dbReference type="InterPro" id="IPR010982">
    <property type="entry name" value="Lambda_DNA-bd_dom_sf"/>
</dbReference>
<reference evidence="3 4" key="1">
    <citation type="submission" date="2016-10" db="EMBL/GenBank/DDBJ databases">
        <authorList>
            <person name="de Groot N.N."/>
        </authorList>
    </citation>
    <scope>NUCLEOTIDE SEQUENCE [LARGE SCALE GENOMIC DNA]</scope>
    <source>
        <strain evidence="3 4">DSM 25927</strain>
    </source>
</reference>
<dbReference type="Proteomes" id="UP000199233">
    <property type="component" value="Unassembled WGS sequence"/>
</dbReference>
<evidence type="ECO:0000313" key="3">
    <source>
        <dbReference type="EMBL" id="SEP89635.1"/>
    </source>
</evidence>
<dbReference type="STRING" id="489703.SAMN04488038_102134"/>
<evidence type="ECO:0000256" key="1">
    <source>
        <dbReference type="SAM" id="MobiDB-lite"/>
    </source>
</evidence>
<dbReference type="EMBL" id="FOFS01000002">
    <property type="protein sequence ID" value="SEP89635.1"/>
    <property type="molecule type" value="Genomic_DNA"/>
</dbReference>
<dbReference type="SUPFAM" id="SSF47413">
    <property type="entry name" value="lambda repressor-like DNA-binding domains"/>
    <property type="match status" value="1"/>
</dbReference>
<dbReference type="Gene3D" id="1.10.260.40">
    <property type="entry name" value="lambda repressor-like DNA-binding domains"/>
    <property type="match status" value="1"/>
</dbReference>
<accession>A0A1H9BL22</accession>
<dbReference type="PROSITE" id="PS50943">
    <property type="entry name" value="HTH_CROC1"/>
    <property type="match status" value="1"/>
</dbReference>
<dbReference type="Pfam" id="PF01381">
    <property type="entry name" value="HTH_3"/>
    <property type="match status" value="1"/>
</dbReference>
<dbReference type="AlphaFoldDB" id="A0A1H9BL22"/>
<dbReference type="InterPro" id="IPR001387">
    <property type="entry name" value="Cro/C1-type_HTH"/>
</dbReference>
<dbReference type="GO" id="GO:0003677">
    <property type="term" value="F:DNA binding"/>
    <property type="evidence" value="ECO:0007669"/>
    <property type="project" value="InterPro"/>
</dbReference>
<gene>
    <name evidence="3" type="ORF">SAMN04488038_102134</name>
</gene>
<dbReference type="SMART" id="SM00530">
    <property type="entry name" value="HTH_XRE"/>
    <property type="match status" value="1"/>
</dbReference>
<organism evidence="3 4">
    <name type="scientific">Solimonas aquatica</name>
    <dbReference type="NCBI Taxonomy" id="489703"/>
    <lineage>
        <taxon>Bacteria</taxon>
        <taxon>Pseudomonadati</taxon>
        <taxon>Pseudomonadota</taxon>
        <taxon>Gammaproteobacteria</taxon>
        <taxon>Nevskiales</taxon>
        <taxon>Nevskiaceae</taxon>
        <taxon>Solimonas</taxon>
    </lineage>
</organism>